<dbReference type="EMBL" id="JAHXZJ010002982">
    <property type="protein sequence ID" value="KAH0535340.1"/>
    <property type="molecule type" value="Genomic_DNA"/>
</dbReference>
<keyword evidence="4" id="KW-1185">Reference proteome</keyword>
<accession>A0AAV7HUJ5</accession>
<feature type="compositionally biased region" description="Polar residues" evidence="2">
    <location>
        <begin position="22"/>
        <end position="40"/>
    </location>
</feature>
<reference evidence="3 4" key="1">
    <citation type="journal article" date="2021" name="J. Hered.">
        <title>A chromosome-level genome assembly of the parasitoid wasp, Cotesia glomerata (Hymenoptera: Braconidae).</title>
        <authorList>
            <person name="Pinto B.J."/>
            <person name="Weis J.J."/>
            <person name="Gamble T."/>
            <person name="Ode P.J."/>
            <person name="Paul R."/>
            <person name="Zaspel J.M."/>
        </authorList>
    </citation>
    <scope>NUCLEOTIDE SEQUENCE [LARGE SCALE GENOMIC DNA]</scope>
    <source>
        <strain evidence="3">CgM1</strain>
    </source>
</reference>
<dbReference type="AlphaFoldDB" id="A0AAV7HUJ5"/>
<gene>
    <name evidence="3" type="ORF">KQX54_015970</name>
</gene>
<feature type="coiled-coil region" evidence="1">
    <location>
        <begin position="190"/>
        <end position="217"/>
    </location>
</feature>
<comment type="caution">
    <text evidence="3">The sequence shown here is derived from an EMBL/GenBank/DDBJ whole genome shotgun (WGS) entry which is preliminary data.</text>
</comment>
<proteinExistence type="predicted"/>
<protein>
    <submittedName>
        <fullName evidence="3">Uncharacterized protein</fullName>
    </submittedName>
</protein>
<evidence type="ECO:0000256" key="2">
    <source>
        <dbReference type="SAM" id="MobiDB-lite"/>
    </source>
</evidence>
<name>A0AAV7HUJ5_COTGL</name>
<evidence type="ECO:0000313" key="4">
    <source>
        <dbReference type="Proteomes" id="UP000826195"/>
    </source>
</evidence>
<dbReference type="Proteomes" id="UP000826195">
    <property type="component" value="Unassembled WGS sequence"/>
</dbReference>
<evidence type="ECO:0000256" key="1">
    <source>
        <dbReference type="SAM" id="Coils"/>
    </source>
</evidence>
<feature type="region of interest" description="Disordered" evidence="2">
    <location>
        <begin position="1"/>
        <end position="53"/>
    </location>
</feature>
<organism evidence="3 4">
    <name type="scientific">Cotesia glomerata</name>
    <name type="common">Lepidopteran parasitic wasp</name>
    <name type="synonym">Apanteles glomeratus</name>
    <dbReference type="NCBI Taxonomy" id="32391"/>
    <lineage>
        <taxon>Eukaryota</taxon>
        <taxon>Metazoa</taxon>
        <taxon>Ecdysozoa</taxon>
        <taxon>Arthropoda</taxon>
        <taxon>Hexapoda</taxon>
        <taxon>Insecta</taxon>
        <taxon>Pterygota</taxon>
        <taxon>Neoptera</taxon>
        <taxon>Endopterygota</taxon>
        <taxon>Hymenoptera</taxon>
        <taxon>Apocrita</taxon>
        <taxon>Ichneumonoidea</taxon>
        <taxon>Braconidae</taxon>
        <taxon>Microgastrinae</taxon>
        <taxon>Cotesia</taxon>
    </lineage>
</organism>
<evidence type="ECO:0000313" key="3">
    <source>
        <dbReference type="EMBL" id="KAH0535340.1"/>
    </source>
</evidence>
<keyword evidence="1" id="KW-0175">Coiled coil</keyword>
<sequence length="850" mass="97583">MSKRFGRTNSSENAKRPKLDISVSQISRETNLNYRTNVPITSTSSSSRPSTVEVDLDEWGEDPEEDFLEDLDKMVTQASQGVSTSVISINPSQFKFNSVKTSQPVSRINLNPQPQPSTSKFNQDFRPYQPSQILASSKNFRVPPSQTLGSSSNLKTIAETPTSDEFRNNLLVNNRLNSTFQAKNVVADPDEENRKKLEKLESENKKLLDDLRIKEGESIYLRKQLNTALTKTNQLSVEKECALERQANQYQIQINELTKKNAALTTQLEFNNHDIIKVADKLKKASRVQSPQNSLLNTSTKKKINQTSQASFSSSTIYKLKTHVVLYPFEEIPPTIFQPSLPEKPIVNIQIVDRSGKCNLPILEDEKTLRIFENPQIVKPMVTVIDKKNLNVEFLHVDVARIIKVTEEEINSQDVILIINKIVATTRELLLNILTVLESIKSAMNNDDIRDMNDVYLSDFYDTDVANHQTLCDATEWHEKERGIEARRCLGLLVTISEKSTYLSGYIAGTSQLSTQKQYFINQMTRYMDWSQRKHEHEMLELFNELAIAIHFVRRSHQFTGVICGIAKLISNVQSTVGITHERALNLAGNIFKKLVFSHPLLKSLISMTEMMKSFNQSEFFISRLIKYNQSDEMQLFNDINSFNDDDCVLEIYLKQLRSFTLSNVNKVNLMYELVGFADVALKVGHLKLPKEKNSSNRCCKALYEFIIQNLHRCATIDTDELKEEFIRNEKRIRFLTFVAYWDIEFFVNSPEDIDISIFLFMENIVKVNGFVLSKIDIEALELMKSKFSFDKDETCKLEPETPECKQLFSVKSIFIDEPASANNDNKNISFDRKDNYERTLEMFKSSLKI</sequence>
<feature type="compositionally biased region" description="Low complexity" evidence="2">
    <location>
        <begin position="41"/>
        <end position="51"/>
    </location>
</feature>